<dbReference type="PANTHER" id="PTHR42785">
    <property type="entry name" value="DNA TOPOISOMERASE, TYPE IA, CORE"/>
    <property type="match status" value="1"/>
</dbReference>
<dbReference type="OrthoDB" id="430051at2759"/>
<dbReference type="PRINTS" id="PR00417">
    <property type="entry name" value="PRTPISMRASEI"/>
</dbReference>
<evidence type="ECO:0000256" key="14">
    <source>
        <dbReference type="ARBA" id="ARBA00032877"/>
    </source>
</evidence>
<feature type="compositionally biased region" description="Basic and acidic residues" evidence="15">
    <location>
        <begin position="1068"/>
        <end position="1079"/>
    </location>
</feature>
<feature type="compositionally biased region" description="Basic and acidic residues" evidence="15">
    <location>
        <begin position="1048"/>
        <end position="1058"/>
    </location>
</feature>
<reference evidence="18 19" key="1">
    <citation type="journal article" date="2014" name="Nat. Commun.">
        <title>Klebsormidium flaccidum genome reveals primary factors for plant terrestrial adaptation.</title>
        <authorList>
            <person name="Hori K."/>
            <person name="Maruyama F."/>
            <person name="Fujisawa T."/>
            <person name="Togashi T."/>
            <person name="Yamamoto N."/>
            <person name="Seo M."/>
            <person name="Sato S."/>
            <person name="Yamada T."/>
            <person name="Mori H."/>
            <person name="Tajima N."/>
            <person name="Moriyama T."/>
            <person name="Ikeuchi M."/>
            <person name="Watanabe M."/>
            <person name="Wada H."/>
            <person name="Kobayashi K."/>
            <person name="Saito M."/>
            <person name="Masuda T."/>
            <person name="Sasaki-Sekimoto Y."/>
            <person name="Mashiguchi K."/>
            <person name="Awai K."/>
            <person name="Shimojima M."/>
            <person name="Masuda S."/>
            <person name="Iwai M."/>
            <person name="Nobusawa T."/>
            <person name="Narise T."/>
            <person name="Kondo S."/>
            <person name="Saito H."/>
            <person name="Sato R."/>
            <person name="Murakawa M."/>
            <person name="Ihara Y."/>
            <person name="Oshima-Yamada Y."/>
            <person name="Ohtaka K."/>
            <person name="Satoh M."/>
            <person name="Sonobe K."/>
            <person name="Ishii M."/>
            <person name="Ohtani R."/>
            <person name="Kanamori-Sato M."/>
            <person name="Honoki R."/>
            <person name="Miyazaki D."/>
            <person name="Mochizuki H."/>
            <person name="Umetsu J."/>
            <person name="Higashi K."/>
            <person name="Shibata D."/>
            <person name="Kamiya Y."/>
            <person name="Sato N."/>
            <person name="Nakamura Y."/>
            <person name="Tabata S."/>
            <person name="Ida S."/>
            <person name="Kurokawa K."/>
            <person name="Ohta H."/>
        </authorList>
    </citation>
    <scope>NUCLEOTIDE SEQUENCE [LARGE SCALE GENOMIC DNA]</scope>
    <source>
        <strain evidence="18 19">NIES-2285</strain>
    </source>
</reference>
<dbReference type="InterPro" id="IPR023406">
    <property type="entry name" value="Topo_IA_AS"/>
</dbReference>
<evidence type="ECO:0000313" key="19">
    <source>
        <dbReference type="Proteomes" id="UP000054558"/>
    </source>
</evidence>
<feature type="region of interest" description="Disordered" evidence="15">
    <location>
        <begin position="132"/>
        <end position="155"/>
    </location>
</feature>
<dbReference type="PANTHER" id="PTHR42785:SF1">
    <property type="entry name" value="DNA TOPOISOMERASE"/>
    <property type="match status" value="1"/>
</dbReference>
<evidence type="ECO:0000256" key="1">
    <source>
        <dbReference type="ARBA" id="ARBA00000213"/>
    </source>
</evidence>
<evidence type="ECO:0000256" key="8">
    <source>
        <dbReference type="ARBA" id="ARBA00023029"/>
    </source>
</evidence>
<dbReference type="CDD" id="cd00186">
    <property type="entry name" value="TOP1Ac"/>
    <property type="match status" value="1"/>
</dbReference>
<evidence type="ECO:0000256" key="15">
    <source>
        <dbReference type="SAM" id="MobiDB-lite"/>
    </source>
</evidence>
<dbReference type="SUPFAM" id="SSF57783">
    <property type="entry name" value="Zinc beta-ribbon"/>
    <property type="match status" value="1"/>
</dbReference>
<evidence type="ECO:0000256" key="7">
    <source>
        <dbReference type="ARBA" id="ARBA00022842"/>
    </source>
</evidence>
<dbReference type="InterPro" id="IPR006171">
    <property type="entry name" value="TOPRIM_dom"/>
</dbReference>
<dbReference type="InterPro" id="IPR005733">
    <property type="entry name" value="TopoI_bac-type"/>
</dbReference>
<dbReference type="InterPro" id="IPR013498">
    <property type="entry name" value="Topo_IA_Znf"/>
</dbReference>
<evidence type="ECO:0000256" key="12">
    <source>
        <dbReference type="ARBA" id="ARBA00031985"/>
    </source>
</evidence>
<dbReference type="GO" id="GO:0003677">
    <property type="term" value="F:DNA binding"/>
    <property type="evidence" value="ECO:0007669"/>
    <property type="project" value="UniProtKB-KW"/>
</dbReference>
<evidence type="ECO:0000259" key="17">
    <source>
        <dbReference type="PROSITE" id="PS52039"/>
    </source>
</evidence>
<dbReference type="PROSITE" id="PS50880">
    <property type="entry name" value="TOPRIM"/>
    <property type="match status" value="1"/>
</dbReference>
<evidence type="ECO:0000259" key="16">
    <source>
        <dbReference type="PROSITE" id="PS50880"/>
    </source>
</evidence>
<dbReference type="Proteomes" id="UP000054558">
    <property type="component" value="Unassembled WGS sequence"/>
</dbReference>
<feature type="region of interest" description="Disordered" evidence="15">
    <location>
        <begin position="944"/>
        <end position="1151"/>
    </location>
</feature>
<proteinExistence type="inferred from homology"/>
<feature type="domain" description="Toprim" evidence="16">
    <location>
        <begin position="162"/>
        <end position="276"/>
    </location>
</feature>
<dbReference type="InterPro" id="IPR023405">
    <property type="entry name" value="Topo_IA_core_domain"/>
</dbReference>
<dbReference type="Pfam" id="PF01751">
    <property type="entry name" value="Toprim"/>
    <property type="match status" value="1"/>
</dbReference>
<dbReference type="HAMAP" id="MF_00952">
    <property type="entry name" value="Topoisom_1_prok"/>
    <property type="match status" value="1"/>
</dbReference>
<sequence length="1298" mass="136456">MNGGARVLYQLQVTRLILTPPVLEAPFRGVITMALMHIMPAGLLGGHLSFHGLVRTAGAPQLAALPVAAAGLPPLPGRMQAPFRPRGADWSTQFLGRQLALCQPALLPAYYTLCAPVHLRLDRSLPGLPSRPFSARAAARKGDGGGGGAGGGTGGGGSGAAHALVVVESPSKATTVGRYLGPDYAVLASYGHVRDLAPTPGSVQPDNEWAMTWAVPVKAHKCLAAIRAALRGKRLLVLASDPDREGEAIAWHLQETLREAGALNNTQVIRVAFNEITRDAVLAALAAPRDVSTPLVEAYLARRALDYVMGFGLSPVLWRKLPGSKSAGRVQSVALRLVTDREHAIRTFVSREHWSVAARLTGPTGDVFEAALTHLDARKLGQFGLTTEEDAQQAAGRVRAARLEVAEVKRSKVERSPPPPFTTSTLQQEASAKLSLGAAQTMALAQKLYEGADTGAGLITYMRTDATTLSSHAVTAIRATVAARYGPEYVPARPRVYKSQAKNAQEAHEAIRPTDMAVLPSALAGRVDPSALRLYSLIWRRTAACQMASAVYAQLAVDVASADQAVRLHAVASEVQFPGHLAVHSDAEVGSRFAREQVPETDEAESGEDAVPGKRAGLERLAVGQAVAVGAVTPDQHFTQPPPRFTEGTLVKALEEAGVGRPSTYASTLRTLVERAYVRKEGRRLVPEMRGLLVAAFLQHYFPRYVDTAFTAQLEAQLDDITAGACPYKAVLSAFHTDLQAAINDTAAISKQQVEDALEAAFGDWLFPAPAAKGADPRACPVCGQGQLELKLSKMGGFLGCSHYPECTARLPLTFGSPLDMSTAGGCPVVLGDDPVTGLPVSLRTGPYGPYLQLGEAQGKAKPKRVALPKGLGADVDLPRALQLLALPLPLGEHPALGGPVSLSLGRFGPYVEHAGNAASLPPGPRDMFAFTLAEAVPLLAAKGKPLRGRGRPSRGNTNQAAAADKAPAKRGRKKKEAAVKEGADVKTLNASAEDGKAEEVVAANPPKKRGRPRKVVAQVAEGEETPKDAQPALEARPGAAATDEDASSIRRDGEEHAGAPPPKRKGKGAEKKSLKKVEAGLAAAQETVRRAKVPGKALVAAQTSEQPASSAGKESGGASRDETPGSGPQLRILTEWPSKRRSPAEKAADHAAGVFRPWEVQNGLHLPWLQQQEAARAAAQRNPGADHREGGAEASSAAPTTDERQETPATSGRAGSPAADKMEGVAPGRGHRMRPALKAGRPSKVVGRGGAGLRQGEEEEQASGRRTSALPISCGPGERAQRGPLPIQSGEGFYHNP</sequence>
<organism evidence="18 19">
    <name type="scientific">Klebsormidium nitens</name>
    <name type="common">Green alga</name>
    <name type="synonym">Ulothrix nitens</name>
    <dbReference type="NCBI Taxonomy" id="105231"/>
    <lineage>
        <taxon>Eukaryota</taxon>
        <taxon>Viridiplantae</taxon>
        <taxon>Streptophyta</taxon>
        <taxon>Klebsormidiophyceae</taxon>
        <taxon>Klebsormidiales</taxon>
        <taxon>Klebsormidiaceae</taxon>
        <taxon>Klebsormidium</taxon>
    </lineage>
</organism>
<dbReference type="Pfam" id="PF13368">
    <property type="entry name" value="Toprim_C_rpt"/>
    <property type="match status" value="2"/>
</dbReference>
<protein>
    <recommendedName>
        <fullName evidence="3">DNA topoisomerase</fullName>
        <ecNumber evidence="3">5.6.2.1</ecNumber>
    </recommendedName>
    <alternativeName>
        <fullName evidence="14">Omega-protein</fullName>
    </alternativeName>
    <alternativeName>
        <fullName evidence="13">Relaxing enzyme</fullName>
    </alternativeName>
    <alternativeName>
        <fullName evidence="11">Swivelase</fullName>
    </alternativeName>
    <alternativeName>
        <fullName evidence="12">Untwisting enzyme</fullName>
    </alternativeName>
</protein>
<evidence type="ECO:0000256" key="9">
    <source>
        <dbReference type="ARBA" id="ARBA00023125"/>
    </source>
</evidence>
<dbReference type="Gene3D" id="1.10.290.10">
    <property type="entry name" value="Topoisomerase I, domain 4"/>
    <property type="match status" value="1"/>
</dbReference>
<dbReference type="EMBL" id="DF237645">
    <property type="protein sequence ID" value="GAQ90880.1"/>
    <property type="molecule type" value="Genomic_DNA"/>
</dbReference>
<dbReference type="InterPro" id="IPR003602">
    <property type="entry name" value="Topo_IA_DNA-bd_dom"/>
</dbReference>
<dbReference type="SMART" id="SM00437">
    <property type="entry name" value="TOP1Ac"/>
    <property type="match status" value="1"/>
</dbReference>
<dbReference type="InterPro" id="IPR013825">
    <property type="entry name" value="Topo_IA_cen_sub2"/>
</dbReference>
<evidence type="ECO:0000256" key="2">
    <source>
        <dbReference type="ARBA" id="ARBA00009446"/>
    </source>
</evidence>
<dbReference type="GO" id="GO:0006265">
    <property type="term" value="P:DNA topological change"/>
    <property type="evidence" value="ECO:0000318"/>
    <property type="project" value="GO_Central"/>
</dbReference>
<dbReference type="GO" id="GO:0003917">
    <property type="term" value="F:DNA topoisomerase type I (single strand cut, ATP-independent) activity"/>
    <property type="evidence" value="ECO:0000318"/>
    <property type="project" value="GO_Central"/>
</dbReference>
<comment type="catalytic activity">
    <reaction evidence="1">
        <text>ATP-independent breakage of single-stranded DNA, followed by passage and rejoining.</text>
        <dbReference type="EC" id="5.6.2.1"/>
    </reaction>
</comment>
<evidence type="ECO:0000256" key="5">
    <source>
        <dbReference type="ARBA" id="ARBA00022771"/>
    </source>
</evidence>
<comment type="similarity">
    <text evidence="2">Belongs to the type IA topoisomerase family.</text>
</comment>
<feature type="compositionally biased region" description="Low complexity" evidence="15">
    <location>
        <begin position="1109"/>
        <end position="1119"/>
    </location>
</feature>
<dbReference type="Gene3D" id="3.40.50.140">
    <property type="match status" value="1"/>
</dbReference>
<dbReference type="STRING" id="105231.A0A1Y1IJ20"/>
<dbReference type="InterPro" id="IPR003601">
    <property type="entry name" value="Topo_IA_2"/>
</dbReference>
<evidence type="ECO:0000256" key="3">
    <source>
        <dbReference type="ARBA" id="ARBA00012891"/>
    </source>
</evidence>
<dbReference type="Gene3D" id="3.30.65.10">
    <property type="entry name" value="Bacterial Topoisomerase I, domain 1"/>
    <property type="match status" value="1"/>
</dbReference>
<dbReference type="InterPro" id="IPR025589">
    <property type="entry name" value="Toprim_C_rpt"/>
</dbReference>
<evidence type="ECO:0000313" key="18">
    <source>
        <dbReference type="EMBL" id="GAQ90880.1"/>
    </source>
</evidence>
<dbReference type="InterPro" id="IPR013824">
    <property type="entry name" value="Topo_IA_cen_sub1"/>
</dbReference>
<dbReference type="Gene3D" id="1.10.460.10">
    <property type="entry name" value="Topoisomerase I, domain 2"/>
    <property type="match status" value="1"/>
</dbReference>
<name>A0A1Y1IJ20_KLENI</name>
<feature type="domain" description="Topo IA-type catalytic" evidence="17">
    <location>
        <begin position="292"/>
        <end position="743"/>
    </location>
</feature>
<dbReference type="InterPro" id="IPR013497">
    <property type="entry name" value="Topo_IA_cen"/>
</dbReference>
<dbReference type="InterPro" id="IPR028612">
    <property type="entry name" value="Topoisom_1_IA"/>
</dbReference>
<dbReference type="SMART" id="SM00493">
    <property type="entry name" value="TOPRIM"/>
    <property type="match status" value="1"/>
</dbReference>
<accession>A0A1Y1IJ20</accession>
<keyword evidence="19" id="KW-1185">Reference proteome</keyword>
<evidence type="ECO:0000256" key="11">
    <source>
        <dbReference type="ARBA" id="ARBA00030003"/>
    </source>
</evidence>
<dbReference type="GO" id="GO:0005694">
    <property type="term" value="C:chromosome"/>
    <property type="evidence" value="ECO:0007669"/>
    <property type="project" value="InterPro"/>
</dbReference>
<feature type="compositionally biased region" description="Low complexity" evidence="15">
    <location>
        <begin position="1171"/>
        <end position="1182"/>
    </location>
</feature>
<dbReference type="OMA" id="SAYILYC"/>
<dbReference type="NCBIfam" id="TIGR01051">
    <property type="entry name" value="topA_bact"/>
    <property type="match status" value="1"/>
</dbReference>
<keyword evidence="4" id="KW-0479">Metal-binding</keyword>
<keyword evidence="6" id="KW-0862">Zinc</keyword>
<evidence type="ECO:0000256" key="13">
    <source>
        <dbReference type="ARBA" id="ARBA00032235"/>
    </source>
</evidence>
<dbReference type="InterPro" id="IPR000380">
    <property type="entry name" value="Topo_IA"/>
</dbReference>
<dbReference type="GO" id="GO:0007059">
    <property type="term" value="P:chromosome segregation"/>
    <property type="evidence" value="ECO:0000318"/>
    <property type="project" value="GO_Central"/>
</dbReference>
<dbReference type="PROSITE" id="PS00396">
    <property type="entry name" value="TOPO_IA_1"/>
    <property type="match status" value="1"/>
</dbReference>
<dbReference type="InterPro" id="IPR013826">
    <property type="entry name" value="Topo_IA_cen_sub3"/>
</dbReference>
<dbReference type="PROSITE" id="PS52039">
    <property type="entry name" value="TOPO_IA_2"/>
    <property type="match status" value="1"/>
</dbReference>
<dbReference type="EC" id="5.6.2.1" evidence="3"/>
<keyword evidence="7" id="KW-0460">Magnesium</keyword>
<dbReference type="Gene3D" id="2.70.20.10">
    <property type="entry name" value="Topoisomerase I, domain 3"/>
    <property type="match status" value="1"/>
</dbReference>
<dbReference type="SMART" id="SM00436">
    <property type="entry name" value="TOP1Bc"/>
    <property type="match status" value="1"/>
</dbReference>
<keyword evidence="8" id="KW-0799">Topoisomerase</keyword>
<dbReference type="Pfam" id="PF01396">
    <property type="entry name" value="Zn_ribbon_Top1"/>
    <property type="match status" value="1"/>
</dbReference>
<evidence type="ECO:0000256" key="4">
    <source>
        <dbReference type="ARBA" id="ARBA00022723"/>
    </source>
</evidence>
<keyword evidence="10 18" id="KW-0413">Isomerase</keyword>
<evidence type="ECO:0000256" key="6">
    <source>
        <dbReference type="ARBA" id="ARBA00022833"/>
    </source>
</evidence>
<dbReference type="Pfam" id="PF01131">
    <property type="entry name" value="Topoisom_bac"/>
    <property type="match status" value="1"/>
</dbReference>
<gene>
    <name evidence="18" type="ORF">KFL_006960070</name>
</gene>
<keyword evidence="9" id="KW-0238">DNA-binding</keyword>
<dbReference type="SUPFAM" id="SSF56712">
    <property type="entry name" value="Prokaryotic type I DNA topoisomerase"/>
    <property type="match status" value="1"/>
</dbReference>
<dbReference type="GO" id="GO:0008270">
    <property type="term" value="F:zinc ion binding"/>
    <property type="evidence" value="ECO:0007669"/>
    <property type="project" value="UniProtKB-KW"/>
</dbReference>
<keyword evidence="5" id="KW-0863">Zinc-finger</keyword>
<feature type="compositionally biased region" description="Gly residues" evidence="15">
    <location>
        <begin position="144"/>
        <end position="155"/>
    </location>
</feature>
<feature type="region of interest" description="Disordered" evidence="15">
    <location>
        <begin position="1168"/>
        <end position="1298"/>
    </location>
</feature>
<evidence type="ECO:0000256" key="10">
    <source>
        <dbReference type="ARBA" id="ARBA00023235"/>
    </source>
</evidence>